<comment type="caution">
    <text evidence="1">The sequence shown here is derived from an EMBL/GenBank/DDBJ whole genome shotgun (WGS) entry which is preliminary data.</text>
</comment>
<dbReference type="EMBL" id="JADBGQ010000008">
    <property type="protein sequence ID" value="KAG5381897.1"/>
    <property type="molecule type" value="Genomic_DNA"/>
</dbReference>
<dbReference type="Proteomes" id="UP000823674">
    <property type="component" value="Chromosome A09"/>
</dbReference>
<protein>
    <submittedName>
        <fullName evidence="1">Uncharacterized protein</fullName>
    </submittedName>
</protein>
<feature type="non-terminal residue" evidence="1">
    <location>
        <position position="1"/>
    </location>
</feature>
<evidence type="ECO:0000313" key="2">
    <source>
        <dbReference type="Proteomes" id="UP000823674"/>
    </source>
</evidence>
<sequence length="136" mass="15832">NLNNLWSLKEKQSHSSATKKIFRIKIIPGDGRSTRFWSDNWSPMGNLKKHSATLHDLYHQGSWHLPQPRSEAQLNILIHLSTITLSTPRSISCGLREITDIIDRSIDRFLIRNRISSFRDQNPILSSKMLHTWFDN</sequence>
<organism evidence="1 2">
    <name type="scientific">Brassica rapa subsp. trilocularis</name>
    <dbReference type="NCBI Taxonomy" id="1813537"/>
    <lineage>
        <taxon>Eukaryota</taxon>
        <taxon>Viridiplantae</taxon>
        <taxon>Streptophyta</taxon>
        <taxon>Embryophyta</taxon>
        <taxon>Tracheophyta</taxon>
        <taxon>Spermatophyta</taxon>
        <taxon>Magnoliopsida</taxon>
        <taxon>eudicotyledons</taxon>
        <taxon>Gunneridae</taxon>
        <taxon>Pentapetalae</taxon>
        <taxon>rosids</taxon>
        <taxon>malvids</taxon>
        <taxon>Brassicales</taxon>
        <taxon>Brassicaceae</taxon>
        <taxon>Brassiceae</taxon>
        <taxon>Brassica</taxon>
    </lineage>
</organism>
<keyword evidence="2" id="KW-1185">Reference proteome</keyword>
<accession>A0ABQ7L6N7</accession>
<reference evidence="1 2" key="1">
    <citation type="submission" date="2021-03" db="EMBL/GenBank/DDBJ databases">
        <authorList>
            <person name="King G.J."/>
            <person name="Bancroft I."/>
            <person name="Baten A."/>
            <person name="Bloomfield J."/>
            <person name="Borpatragohain P."/>
            <person name="He Z."/>
            <person name="Irish N."/>
            <person name="Irwin J."/>
            <person name="Liu K."/>
            <person name="Mauleon R.P."/>
            <person name="Moore J."/>
            <person name="Morris R."/>
            <person name="Ostergaard L."/>
            <person name="Wang B."/>
            <person name="Wells R."/>
        </authorList>
    </citation>
    <scope>NUCLEOTIDE SEQUENCE [LARGE SCALE GENOMIC DNA]</scope>
    <source>
        <strain evidence="1">R-o-18</strain>
        <tissue evidence="1">Leaf</tissue>
    </source>
</reference>
<evidence type="ECO:0000313" key="1">
    <source>
        <dbReference type="EMBL" id="KAG5381897.1"/>
    </source>
</evidence>
<proteinExistence type="predicted"/>
<name>A0ABQ7L6N7_BRACM</name>
<gene>
    <name evidence="1" type="primary">A09p006280.1_BraROA</name>
    <name evidence="1" type="ORF">IGI04_033367</name>
</gene>